<feature type="compositionally biased region" description="Basic and acidic residues" evidence="1">
    <location>
        <begin position="916"/>
        <end position="932"/>
    </location>
</feature>
<gene>
    <name evidence="2" type="ORF">INT45_002815</name>
</gene>
<name>A0A8H7VKV8_9FUNG</name>
<keyword evidence="3" id="KW-1185">Reference proteome</keyword>
<feature type="compositionally biased region" description="Basic residues" evidence="1">
    <location>
        <begin position="692"/>
        <end position="709"/>
    </location>
</feature>
<feature type="compositionally biased region" description="Low complexity" evidence="1">
    <location>
        <begin position="822"/>
        <end position="832"/>
    </location>
</feature>
<accession>A0A8H7VKV8</accession>
<comment type="caution">
    <text evidence="2">The sequence shown here is derived from an EMBL/GenBank/DDBJ whole genome shotgun (WGS) entry which is preliminary data.</text>
</comment>
<protein>
    <submittedName>
        <fullName evidence="2">Uncharacterized protein</fullName>
    </submittedName>
</protein>
<dbReference type="EMBL" id="JAEPRB010000148">
    <property type="protein sequence ID" value="KAG2220223.1"/>
    <property type="molecule type" value="Genomic_DNA"/>
</dbReference>
<feature type="compositionally biased region" description="Polar residues" evidence="1">
    <location>
        <begin position="880"/>
        <end position="894"/>
    </location>
</feature>
<evidence type="ECO:0000313" key="2">
    <source>
        <dbReference type="EMBL" id="KAG2220223.1"/>
    </source>
</evidence>
<feature type="region of interest" description="Disordered" evidence="1">
    <location>
        <begin position="862"/>
        <end position="934"/>
    </location>
</feature>
<reference evidence="2 3" key="1">
    <citation type="submission" date="2020-12" db="EMBL/GenBank/DDBJ databases">
        <title>Metabolic potential, ecology and presence of endohyphal bacteria is reflected in genomic diversity of Mucoromycotina.</title>
        <authorList>
            <person name="Muszewska A."/>
            <person name="Okrasinska A."/>
            <person name="Steczkiewicz K."/>
            <person name="Drgas O."/>
            <person name="Orlowska M."/>
            <person name="Perlinska-Lenart U."/>
            <person name="Aleksandrzak-Piekarczyk T."/>
            <person name="Szatraj K."/>
            <person name="Zielenkiewicz U."/>
            <person name="Pilsyk S."/>
            <person name="Malc E."/>
            <person name="Mieczkowski P."/>
            <person name="Kruszewska J.S."/>
            <person name="Biernat P."/>
            <person name="Pawlowska J."/>
        </authorList>
    </citation>
    <scope>NUCLEOTIDE SEQUENCE [LARGE SCALE GENOMIC DNA]</scope>
    <source>
        <strain evidence="2 3">CBS 142.35</strain>
    </source>
</reference>
<dbReference type="Proteomes" id="UP000646827">
    <property type="component" value="Unassembled WGS sequence"/>
</dbReference>
<feature type="region of interest" description="Disordered" evidence="1">
    <location>
        <begin position="810"/>
        <end position="834"/>
    </location>
</feature>
<proteinExistence type="predicted"/>
<sequence length="985" mass="112076">MAHNHNILWLQTTPSIAAIYYHTYLSKTHVLYCPDAIDDLDTLRVRELGHQIIRQMEADDKQLAVHFMQPCPIRKHQDLVRFIHSKRGSLNMKCLVLPTTPIQTKLLSGWAMGLDPDYEERNIWLKRCLTHFHLDAFNNNLQENNGVMMKVDRVTEYMEPFCIADQTFGKRALIINVTRSLCVDKNTVGFILNGAVEAAIHGWADVTKQLSLQGTVILIADENKLYKGIPGEQGQLQNIQLQRHRDRTNQYLEQLGSDCPIYLYTRDYAIREPESIIDKIACIQHLHGLSISGSFMLSWCRRDSGLDQHNLPLKYFSKIRQFYLQEILVQKSRVIWKADLYLTTNTTVPDNTQVFQSWKTQMESLAEERINIKKSSQERQLSIPFDNDDEEKDMYSLPLQLEDREISDLRNSFADRIHHDIVREYINNKGAFLRGEDILNTLDQMNIAGDKDSIDIWAKAYGSSKDAYTVVVTIVSKSKKEELRKYGKCKHCTALLLRFMVNADEFEYISSRSQRPSPPSTTIDNKAQKLNISEKSTNNFDNQNTLATVTHSRQGNSHVSPPPKSSIESQAFVPNNEESITNNVSFDIVGTNRSFNDVSTESVQGKTLPESISNTTLKPLSGPRCLPWNKPAAAEKEPKAIKRRGKKKDTDTIVSAATVPVTSKKRKTQQRSTNDTGLDEESLVSETELPKKTRSKKAKTTTTTRKPRKTKEEEVIEEKEDSMLIDPKMLTARKRNSRGTTKPKTYNESDNENSSDDSNIPISTTKSNKQRTAKSFQTEDFYFESFTEHNNDNDGDNDLICIGSVEQKLSTRRKPTYERGQSKSPIKSFSSSYDNHEDYTMEKGLDHLVLDNENSENVITTTRSAGQVSIRDSDSDNHPLPSNNYFLSNNQRVLNSNDNDDGNDSDATDDGLGVIYRKDHEEDEDDKGKESTKSMSLDYTMELPHSMNCSVDDKMTTTEDEGQKSQIFGSTLAMTTDDLFDELGL</sequence>
<evidence type="ECO:0000256" key="1">
    <source>
        <dbReference type="SAM" id="MobiDB-lite"/>
    </source>
</evidence>
<organism evidence="2 3">
    <name type="scientific">Circinella minor</name>
    <dbReference type="NCBI Taxonomy" id="1195481"/>
    <lineage>
        <taxon>Eukaryota</taxon>
        <taxon>Fungi</taxon>
        <taxon>Fungi incertae sedis</taxon>
        <taxon>Mucoromycota</taxon>
        <taxon>Mucoromycotina</taxon>
        <taxon>Mucoromycetes</taxon>
        <taxon>Mucorales</taxon>
        <taxon>Lichtheimiaceae</taxon>
        <taxon>Circinella</taxon>
    </lineage>
</organism>
<dbReference type="OrthoDB" id="2289883at2759"/>
<feature type="compositionally biased region" description="Acidic residues" evidence="1">
    <location>
        <begin position="898"/>
        <end position="909"/>
    </location>
</feature>
<dbReference type="AlphaFoldDB" id="A0A8H7VKV8"/>
<evidence type="ECO:0000313" key="3">
    <source>
        <dbReference type="Proteomes" id="UP000646827"/>
    </source>
</evidence>
<feature type="region of interest" description="Disordered" evidence="1">
    <location>
        <begin position="612"/>
        <end position="774"/>
    </location>
</feature>